<name>S3CEA3_GLAL2</name>
<dbReference type="GO" id="GO:0008168">
    <property type="term" value="F:methyltransferase activity"/>
    <property type="evidence" value="ECO:0007669"/>
    <property type="project" value="UniProtKB-KW"/>
</dbReference>
<dbReference type="GO" id="GO:0032259">
    <property type="term" value="P:methylation"/>
    <property type="evidence" value="ECO:0007669"/>
    <property type="project" value="UniProtKB-KW"/>
</dbReference>
<dbReference type="HOGENOM" id="CLU_010595_9_1_1"/>
<dbReference type="eggNOG" id="ENOG502SNAB">
    <property type="taxonomic scope" value="Eukaryota"/>
</dbReference>
<evidence type="ECO:0000313" key="2">
    <source>
        <dbReference type="Proteomes" id="UP000016922"/>
    </source>
</evidence>
<keyword evidence="2" id="KW-1185">Reference proteome</keyword>
<dbReference type="EMBL" id="KE145373">
    <property type="protein sequence ID" value="EPE24315.1"/>
    <property type="molecule type" value="Genomic_DNA"/>
</dbReference>
<dbReference type="AlphaFoldDB" id="S3CEA3"/>
<dbReference type="InterPro" id="IPR029063">
    <property type="entry name" value="SAM-dependent_MTases_sf"/>
</dbReference>
<dbReference type="KEGG" id="glz:GLAREA_08166"/>
<dbReference type="GeneID" id="19467216"/>
<dbReference type="SUPFAM" id="SSF53335">
    <property type="entry name" value="S-adenosyl-L-methionine-dependent methyltransferases"/>
    <property type="match status" value="1"/>
</dbReference>
<keyword evidence="1" id="KW-0808">Transferase</keyword>
<dbReference type="OrthoDB" id="184880at2759"/>
<dbReference type="CDD" id="cd02440">
    <property type="entry name" value="AdoMet_MTases"/>
    <property type="match status" value="1"/>
</dbReference>
<accession>S3CEA3</accession>
<organism evidence="1 2">
    <name type="scientific">Glarea lozoyensis (strain ATCC 20868 / MF5171)</name>
    <dbReference type="NCBI Taxonomy" id="1116229"/>
    <lineage>
        <taxon>Eukaryota</taxon>
        <taxon>Fungi</taxon>
        <taxon>Dikarya</taxon>
        <taxon>Ascomycota</taxon>
        <taxon>Pezizomycotina</taxon>
        <taxon>Leotiomycetes</taxon>
        <taxon>Helotiales</taxon>
        <taxon>Helotiaceae</taxon>
        <taxon>Glarea</taxon>
    </lineage>
</organism>
<dbReference type="Gene3D" id="3.40.50.150">
    <property type="entry name" value="Vaccinia Virus protein VP39"/>
    <property type="match status" value="1"/>
</dbReference>
<keyword evidence="1" id="KW-0489">Methyltransferase</keyword>
<protein>
    <submittedName>
        <fullName evidence="1">S-adenosyl-L-methionine-dependent methyltransferase</fullName>
    </submittedName>
</protein>
<proteinExistence type="predicted"/>
<gene>
    <name evidence="1" type="ORF">GLAREA_08166</name>
</gene>
<sequence>MASKVTAKPGYMLSRGFSANTSIWLIEIARELPHTVHLDGIDINFGQCPPKEWLAENITWVTQDIFSDPPAELREKYDVIHVQLFITLIRDGNPVPMLKNLIKMLKPGGYISWGEWDVATWEVIRAPSASSQTNGELEELKEYTSTLGKTRPGPSFISSGFNGVSKVIVDRQKFSTEIATLLLDTWIMASQEIAANVLDGLGGGQGDVARALIEEVGRNRGNTAFNLERVVTIGRKPLD</sequence>
<dbReference type="Proteomes" id="UP000016922">
    <property type="component" value="Unassembled WGS sequence"/>
</dbReference>
<reference evidence="1 2" key="1">
    <citation type="journal article" date="2013" name="BMC Genomics">
        <title>Genomics-driven discovery of the pneumocandin biosynthetic gene cluster in the fungus Glarea lozoyensis.</title>
        <authorList>
            <person name="Chen L."/>
            <person name="Yue Q."/>
            <person name="Zhang X."/>
            <person name="Xiang M."/>
            <person name="Wang C."/>
            <person name="Li S."/>
            <person name="Che Y."/>
            <person name="Ortiz-Lopez F.J."/>
            <person name="Bills G.F."/>
            <person name="Liu X."/>
            <person name="An Z."/>
        </authorList>
    </citation>
    <scope>NUCLEOTIDE SEQUENCE [LARGE SCALE GENOMIC DNA]</scope>
    <source>
        <strain evidence="2">ATCC 20868 / MF5171</strain>
    </source>
</reference>
<evidence type="ECO:0000313" key="1">
    <source>
        <dbReference type="EMBL" id="EPE24315.1"/>
    </source>
</evidence>
<dbReference type="RefSeq" id="XP_008088403.1">
    <property type="nucleotide sequence ID" value="XM_008090212.1"/>
</dbReference>